<evidence type="ECO:0000256" key="1">
    <source>
        <dbReference type="SAM" id="MobiDB-lite"/>
    </source>
</evidence>
<dbReference type="Pfam" id="PF23202">
    <property type="entry name" value="PAH_ZNF598"/>
    <property type="match status" value="1"/>
</dbReference>
<dbReference type="GO" id="GO:0043022">
    <property type="term" value="F:ribosome binding"/>
    <property type="evidence" value="ECO:0007669"/>
    <property type="project" value="TreeGrafter"/>
</dbReference>
<dbReference type="GO" id="GO:0016567">
    <property type="term" value="P:protein ubiquitination"/>
    <property type="evidence" value="ECO:0007669"/>
    <property type="project" value="TreeGrafter"/>
</dbReference>
<organism evidence="4 5">
    <name type="scientific">Eumeta variegata</name>
    <name type="common">Bagworm moth</name>
    <name type="synonym">Eumeta japonica</name>
    <dbReference type="NCBI Taxonomy" id="151549"/>
    <lineage>
        <taxon>Eukaryota</taxon>
        <taxon>Metazoa</taxon>
        <taxon>Ecdysozoa</taxon>
        <taxon>Arthropoda</taxon>
        <taxon>Hexapoda</taxon>
        <taxon>Insecta</taxon>
        <taxon>Pterygota</taxon>
        <taxon>Neoptera</taxon>
        <taxon>Endopterygota</taxon>
        <taxon>Lepidoptera</taxon>
        <taxon>Glossata</taxon>
        <taxon>Ditrysia</taxon>
        <taxon>Tineoidea</taxon>
        <taxon>Psychidae</taxon>
        <taxon>Oiketicinae</taxon>
        <taxon>Eumeta</taxon>
    </lineage>
</organism>
<dbReference type="InterPro" id="IPR056437">
    <property type="entry name" value="Znf-C2H2_ZNF598/HEL2"/>
</dbReference>
<proteinExistence type="predicted"/>
<feature type="compositionally biased region" description="Pro residues" evidence="1">
    <location>
        <begin position="132"/>
        <end position="141"/>
    </location>
</feature>
<evidence type="ECO:0000259" key="3">
    <source>
        <dbReference type="Pfam" id="PF23230"/>
    </source>
</evidence>
<dbReference type="PANTHER" id="PTHR22938:SF0">
    <property type="entry name" value="E3 UBIQUITIN-PROTEIN LIGASE ZNF598"/>
    <property type="match status" value="1"/>
</dbReference>
<feature type="domain" description="ZNF598/HEL2 PAH" evidence="2">
    <location>
        <begin position="555"/>
        <end position="627"/>
    </location>
</feature>
<dbReference type="STRING" id="151549.A0A4C1VH11"/>
<protein>
    <submittedName>
        <fullName evidence="4">E3 ubiquitin-protein ligase ZNF598</fullName>
    </submittedName>
</protein>
<feature type="region of interest" description="Disordered" evidence="1">
    <location>
        <begin position="227"/>
        <end position="280"/>
    </location>
</feature>
<accession>A0A4C1VH11</accession>
<dbReference type="InterPro" id="IPR057634">
    <property type="entry name" value="PAH_ZNF598/HEL2"/>
</dbReference>
<evidence type="ECO:0000313" key="4">
    <source>
        <dbReference type="EMBL" id="GBP38398.1"/>
    </source>
</evidence>
<feature type="domain" description="ZNF598/HEL2 C2H2 zinc finger" evidence="3">
    <location>
        <begin position="44"/>
        <end position="88"/>
    </location>
</feature>
<feature type="compositionally biased region" description="Polar residues" evidence="1">
    <location>
        <begin position="227"/>
        <end position="258"/>
    </location>
</feature>
<sequence>MNALYVVRVCQGSLHLKGSATLVKNWLTTDGKEISMTRLTDGRNQYYASHNALAHHFRTEHYLCEEGECAGQHLTAVFRTEIDLKAHKASVHGRGLARAAARQARTLELQFNITPHPVVQRVPRDNANNANNPPPPISPLVPAPNIDTDSVEQFPRLSSAPPAPVLLTAPVRHQRGSDSLTRDDKNFPALDGCMVRPTSVGTHAAPRSAAPTVAATLLRNTKPSVSIQLHSQPTSASNFRLTQASGSRISIPPQQKRTPLSDDDFPSLSMPKDDHPNLGAAAAQPPKVALINNEEMQSLKNNNNKPQSTKKQQLSQDAFPALSSNIAPTTPPQWITVSRSKEKVKQPKSEAQPQVKETTFNPVADFPELPVNISSKNKSKKAIPAPVVQQSNQNENLVKANCNKKEKKKLNNNVKVENDYSIGNTINIDKKSYKDTSASALLSNLNNNKEGSNVERKIQTVTESGGLTSTARNSGNDFAMSPLDYPPLNPKYEVTRKPNGILPESFKSKIMNGTPAAPPGLKPRPACDGLTFTNSAGQTFSAPLHTYIQPPNFENRNRALVKKFAAALGSTAAVEDFKVASRAFRDNMITADEFCQHCEAALGPHLDEVFPELVALLPDIGKQQELVVGRHELARLSVCSVCGQLLTSTDVVAHDAAHWPPLAAAR</sequence>
<evidence type="ECO:0000313" key="5">
    <source>
        <dbReference type="Proteomes" id="UP000299102"/>
    </source>
</evidence>
<comment type="caution">
    <text evidence="4">The sequence shown here is derived from an EMBL/GenBank/DDBJ whole genome shotgun (WGS) entry which is preliminary data.</text>
</comment>
<dbReference type="Pfam" id="PF23230">
    <property type="entry name" value="zf-C2H2_13"/>
    <property type="match status" value="1"/>
</dbReference>
<dbReference type="InterPro" id="IPR044288">
    <property type="entry name" value="ZNF598/HEL2"/>
</dbReference>
<feature type="region of interest" description="Disordered" evidence="1">
    <location>
        <begin position="122"/>
        <end position="141"/>
    </location>
</feature>
<dbReference type="AlphaFoldDB" id="A0A4C1VH11"/>
<reference evidence="4 5" key="1">
    <citation type="journal article" date="2019" name="Commun. Biol.">
        <title>The bagworm genome reveals a unique fibroin gene that provides high tensile strength.</title>
        <authorList>
            <person name="Kono N."/>
            <person name="Nakamura H."/>
            <person name="Ohtoshi R."/>
            <person name="Tomita M."/>
            <person name="Numata K."/>
            <person name="Arakawa K."/>
        </authorList>
    </citation>
    <scope>NUCLEOTIDE SEQUENCE [LARGE SCALE GENOMIC DNA]</scope>
</reference>
<dbReference type="Proteomes" id="UP000299102">
    <property type="component" value="Unassembled WGS sequence"/>
</dbReference>
<dbReference type="GO" id="GO:0061630">
    <property type="term" value="F:ubiquitin protein ligase activity"/>
    <property type="evidence" value="ECO:0007669"/>
    <property type="project" value="InterPro"/>
</dbReference>
<evidence type="ECO:0000259" key="2">
    <source>
        <dbReference type="Pfam" id="PF23202"/>
    </source>
</evidence>
<gene>
    <name evidence="4" type="primary">znf598</name>
    <name evidence="4" type="ORF">EVAR_28194_1</name>
</gene>
<dbReference type="EMBL" id="BGZK01000348">
    <property type="protein sequence ID" value="GBP38398.1"/>
    <property type="molecule type" value="Genomic_DNA"/>
</dbReference>
<dbReference type="OrthoDB" id="3838338at2759"/>
<dbReference type="GO" id="GO:0072344">
    <property type="term" value="P:rescue of stalled ribosome"/>
    <property type="evidence" value="ECO:0007669"/>
    <property type="project" value="InterPro"/>
</dbReference>
<dbReference type="PANTHER" id="PTHR22938">
    <property type="entry name" value="ZINC FINGER PROTEIN 598"/>
    <property type="match status" value="1"/>
</dbReference>
<keyword evidence="5" id="KW-1185">Reference proteome</keyword>
<feature type="region of interest" description="Disordered" evidence="1">
    <location>
        <begin position="299"/>
        <end position="332"/>
    </location>
</feature>
<name>A0A4C1VH11_EUMVA</name>